<feature type="compositionally biased region" description="Polar residues" evidence="1">
    <location>
        <begin position="20"/>
        <end position="30"/>
    </location>
</feature>
<accession>A0A816SJN8</accession>
<organism evidence="2 3">
    <name type="scientific">Rotaria magnacalcarata</name>
    <dbReference type="NCBI Taxonomy" id="392030"/>
    <lineage>
        <taxon>Eukaryota</taxon>
        <taxon>Metazoa</taxon>
        <taxon>Spiralia</taxon>
        <taxon>Gnathifera</taxon>
        <taxon>Rotifera</taxon>
        <taxon>Eurotatoria</taxon>
        <taxon>Bdelloidea</taxon>
        <taxon>Philodinida</taxon>
        <taxon>Philodinidae</taxon>
        <taxon>Rotaria</taxon>
    </lineage>
</organism>
<evidence type="ECO:0000313" key="3">
    <source>
        <dbReference type="Proteomes" id="UP000663887"/>
    </source>
</evidence>
<name>A0A816SJN8_9BILA</name>
<evidence type="ECO:0000256" key="1">
    <source>
        <dbReference type="SAM" id="MobiDB-lite"/>
    </source>
</evidence>
<feature type="compositionally biased region" description="Polar residues" evidence="1">
    <location>
        <begin position="185"/>
        <end position="198"/>
    </location>
</feature>
<dbReference type="Proteomes" id="UP000663887">
    <property type="component" value="Unassembled WGS sequence"/>
</dbReference>
<dbReference type="EMBL" id="CAJNRG010006416">
    <property type="protein sequence ID" value="CAF2085822.1"/>
    <property type="molecule type" value="Genomic_DNA"/>
</dbReference>
<gene>
    <name evidence="2" type="ORF">XDN619_LOCUS15649</name>
</gene>
<reference evidence="2" key="1">
    <citation type="submission" date="2021-02" db="EMBL/GenBank/DDBJ databases">
        <authorList>
            <person name="Nowell W R."/>
        </authorList>
    </citation>
    <scope>NUCLEOTIDE SEQUENCE</scope>
</reference>
<protein>
    <submittedName>
        <fullName evidence="2">Uncharacterized protein</fullName>
    </submittedName>
</protein>
<comment type="caution">
    <text evidence="2">The sequence shown here is derived from an EMBL/GenBank/DDBJ whole genome shotgun (WGS) entry which is preliminary data.</text>
</comment>
<sequence length="228" mass="26033">MQERENNETILCDISIETGFQPTTSSTQKPEMTMSDFEREPLEENETSISPEDHSLIDFIYFDTSNIGTSIAQRKEYCASVGLPKNLADNKQLIKVLKDLNAKIRQKFNDEYCDIISNLKISNTRLAQTNEQLRDDLLNTKTYLQQISMLNQILLKKEQVNNDYAFAKELDEDGKTATQCHNSFSQFGETTSEGTGQNLPREAEEPRDTALPNFPNNKVNKIIKLIKL</sequence>
<proteinExistence type="predicted"/>
<dbReference type="AlphaFoldDB" id="A0A816SJN8"/>
<evidence type="ECO:0000313" key="2">
    <source>
        <dbReference type="EMBL" id="CAF2085822.1"/>
    </source>
</evidence>
<feature type="region of interest" description="Disordered" evidence="1">
    <location>
        <begin position="20"/>
        <end position="49"/>
    </location>
</feature>
<feature type="region of interest" description="Disordered" evidence="1">
    <location>
        <begin position="185"/>
        <end position="214"/>
    </location>
</feature>